<organism evidence="9 10">
    <name type="scientific">Popillia japonica</name>
    <name type="common">Japanese beetle</name>
    <dbReference type="NCBI Taxonomy" id="7064"/>
    <lineage>
        <taxon>Eukaryota</taxon>
        <taxon>Metazoa</taxon>
        <taxon>Ecdysozoa</taxon>
        <taxon>Arthropoda</taxon>
        <taxon>Hexapoda</taxon>
        <taxon>Insecta</taxon>
        <taxon>Pterygota</taxon>
        <taxon>Neoptera</taxon>
        <taxon>Endopterygota</taxon>
        <taxon>Coleoptera</taxon>
        <taxon>Polyphaga</taxon>
        <taxon>Scarabaeiformia</taxon>
        <taxon>Scarabaeidae</taxon>
        <taxon>Rutelinae</taxon>
        <taxon>Popillia</taxon>
    </lineage>
</organism>
<comment type="similarity">
    <text evidence="2">Belongs to the cytochrome P450 family.</text>
</comment>
<keyword evidence="8" id="KW-0472">Membrane</keyword>
<dbReference type="Pfam" id="PF00067">
    <property type="entry name" value="p450"/>
    <property type="match status" value="1"/>
</dbReference>
<evidence type="ECO:0000256" key="7">
    <source>
        <dbReference type="ARBA" id="ARBA00023033"/>
    </source>
</evidence>
<evidence type="ECO:0000313" key="10">
    <source>
        <dbReference type="Proteomes" id="UP001458880"/>
    </source>
</evidence>
<keyword evidence="8" id="KW-0812">Transmembrane</keyword>
<evidence type="ECO:0000256" key="1">
    <source>
        <dbReference type="ARBA" id="ARBA00001971"/>
    </source>
</evidence>
<protein>
    <submittedName>
        <fullName evidence="9">Cytochrome P450</fullName>
    </submittedName>
</protein>
<evidence type="ECO:0000256" key="3">
    <source>
        <dbReference type="ARBA" id="ARBA00022617"/>
    </source>
</evidence>
<keyword evidence="5" id="KW-0560">Oxidoreductase</keyword>
<dbReference type="EMBL" id="JASPKY010000056">
    <property type="protein sequence ID" value="KAK9744651.1"/>
    <property type="molecule type" value="Genomic_DNA"/>
</dbReference>
<gene>
    <name evidence="9" type="ORF">QE152_g7600</name>
</gene>
<dbReference type="Proteomes" id="UP001458880">
    <property type="component" value="Unassembled WGS sequence"/>
</dbReference>
<comment type="caution">
    <text evidence="9">The sequence shown here is derived from an EMBL/GenBank/DDBJ whole genome shotgun (WGS) entry which is preliminary data.</text>
</comment>
<accession>A0AAW1MEU3</accession>
<dbReference type="GO" id="GO:0005506">
    <property type="term" value="F:iron ion binding"/>
    <property type="evidence" value="ECO:0007669"/>
    <property type="project" value="InterPro"/>
</dbReference>
<proteinExistence type="inferred from homology"/>
<evidence type="ECO:0000256" key="4">
    <source>
        <dbReference type="ARBA" id="ARBA00022723"/>
    </source>
</evidence>
<evidence type="ECO:0000256" key="5">
    <source>
        <dbReference type="ARBA" id="ARBA00023002"/>
    </source>
</evidence>
<dbReference type="SUPFAM" id="SSF48264">
    <property type="entry name" value="Cytochrome P450"/>
    <property type="match status" value="1"/>
</dbReference>
<dbReference type="InterPro" id="IPR001128">
    <property type="entry name" value="Cyt_P450"/>
</dbReference>
<dbReference type="PANTHER" id="PTHR24291:SF209">
    <property type="entry name" value="CYTOCHROME P450-LIKE PROTEIN"/>
    <property type="match status" value="1"/>
</dbReference>
<keyword evidence="3" id="KW-0349">Heme</keyword>
<keyword evidence="7" id="KW-0503">Monooxygenase</keyword>
<feature type="transmembrane region" description="Helical" evidence="8">
    <location>
        <begin position="6"/>
        <end position="22"/>
    </location>
</feature>
<evidence type="ECO:0000313" key="9">
    <source>
        <dbReference type="EMBL" id="KAK9744651.1"/>
    </source>
</evidence>
<keyword evidence="8" id="KW-1133">Transmembrane helix</keyword>
<name>A0AAW1MEU3_POPJA</name>
<evidence type="ECO:0000256" key="8">
    <source>
        <dbReference type="SAM" id="Phobius"/>
    </source>
</evidence>
<dbReference type="GO" id="GO:0004497">
    <property type="term" value="F:monooxygenase activity"/>
    <property type="evidence" value="ECO:0007669"/>
    <property type="project" value="UniProtKB-KW"/>
</dbReference>
<keyword evidence="6" id="KW-0408">Iron</keyword>
<dbReference type="Gene3D" id="1.10.630.10">
    <property type="entry name" value="Cytochrome P450"/>
    <property type="match status" value="1"/>
</dbReference>
<dbReference type="PANTHER" id="PTHR24291">
    <property type="entry name" value="CYTOCHROME P450 FAMILY 4"/>
    <property type="match status" value="1"/>
</dbReference>
<evidence type="ECO:0000256" key="2">
    <source>
        <dbReference type="ARBA" id="ARBA00010617"/>
    </source>
</evidence>
<dbReference type="GO" id="GO:0016705">
    <property type="term" value="F:oxidoreductase activity, acting on paired donors, with incorporation or reduction of molecular oxygen"/>
    <property type="evidence" value="ECO:0007669"/>
    <property type="project" value="InterPro"/>
</dbReference>
<keyword evidence="10" id="KW-1185">Reference proteome</keyword>
<sequence>MYLVALGFIFGTWYLISYIQWLRNIYNPMSRLPGPIRLPIFGTKYRFIGVPREKILEIGKQNIVKYAPIFCTWTGSTAELQLIRAEYVEVIMNSTLHISKGKQYDRLKPWLGQGLLTSSGRRWFQHRKLITPTFHFNNSNWNMFENFHVYRKAMVST</sequence>
<dbReference type="AlphaFoldDB" id="A0AAW1MEU3"/>
<comment type="cofactor">
    <cofactor evidence="1">
        <name>heme</name>
        <dbReference type="ChEBI" id="CHEBI:30413"/>
    </cofactor>
</comment>
<keyword evidence="4" id="KW-0479">Metal-binding</keyword>
<reference evidence="9 10" key="1">
    <citation type="journal article" date="2024" name="BMC Genomics">
        <title>De novo assembly and annotation of Popillia japonica's genome with initial clues to its potential as an invasive pest.</title>
        <authorList>
            <person name="Cucini C."/>
            <person name="Boschi S."/>
            <person name="Funari R."/>
            <person name="Cardaioli E."/>
            <person name="Iannotti N."/>
            <person name="Marturano G."/>
            <person name="Paoli F."/>
            <person name="Bruttini M."/>
            <person name="Carapelli A."/>
            <person name="Frati F."/>
            <person name="Nardi F."/>
        </authorList>
    </citation>
    <scope>NUCLEOTIDE SEQUENCE [LARGE SCALE GENOMIC DNA]</scope>
    <source>
        <strain evidence="9">DMR45628</strain>
    </source>
</reference>
<dbReference type="InterPro" id="IPR036396">
    <property type="entry name" value="Cyt_P450_sf"/>
</dbReference>
<evidence type="ECO:0000256" key="6">
    <source>
        <dbReference type="ARBA" id="ARBA00023004"/>
    </source>
</evidence>
<dbReference type="GO" id="GO:0020037">
    <property type="term" value="F:heme binding"/>
    <property type="evidence" value="ECO:0007669"/>
    <property type="project" value="InterPro"/>
</dbReference>
<dbReference type="InterPro" id="IPR050196">
    <property type="entry name" value="Cytochrome_P450_Monoox"/>
</dbReference>